<dbReference type="GO" id="GO:0006412">
    <property type="term" value="P:translation"/>
    <property type="evidence" value="ECO:0007669"/>
    <property type="project" value="UniProtKB-UniRule"/>
</dbReference>
<dbReference type="HOGENOM" id="CLU_131047_2_1_9"/>
<dbReference type="GO" id="GO:0003735">
    <property type="term" value="F:structural constituent of ribosome"/>
    <property type="evidence" value="ECO:0007669"/>
    <property type="project" value="InterPro"/>
</dbReference>
<dbReference type="SUPFAM" id="SSF55129">
    <property type="entry name" value="Ribosomal protein L30p/L7e"/>
    <property type="match status" value="1"/>
</dbReference>
<dbReference type="InterPro" id="IPR018038">
    <property type="entry name" value="Ribosomal_uL30_CS"/>
</dbReference>
<keyword evidence="3 5" id="KW-0689">Ribosomal protein</keyword>
<dbReference type="PANTHER" id="PTHR15892">
    <property type="entry name" value="MITOCHONDRIAL RIBOSOMAL PROTEIN L30"/>
    <property type="match status" value="1"/>
</dbReference>
<evidence type="ECO:0000313" key="8">
    <source>
        <dbReference type="EMBL" id="AEF93134.1"/>
    </source>
</evidence>
<dbReference type="CDD" id="cd01658">
    <property type="entry name" value="Ribosomal_L30"/>
    <property type="match status" value="1"/>
</dbReference>
<dbReference type="STRING" id="868595.Desca_0230"/>
<comment type="subunit">
    <text evidence="2 5">Part of the 50S ribosomal subunit.</text>
</comment>
<evidence type="ECO:0000256" key="2">
    <source>
        <dbReference type="ARBA" id="ARBA00011838"/>
    </source>
</evidence>
<dbReference type="RefSeq" id="WP_003544714.1">
    <property type="nucleotide sequence ID" value="NC_015565.1"/>
</dbReference>
<evidence type="ECO:0000256" key="6">
    <source>
        <dbReference type="RuleBase" id="RU003734"/>
    </source>
</evidence>
<reference evidence="8 9" key="1">
    <citation type="submission" date="2011-05" db="EMBL/GenBank/DDBJ databases">
        <title>Complete sequence of Desulfotomaculum carboxydivorans CO-1-SRB.</title>
        <authorList>
            <consortium name="US DOE Joint Genome Institute"/>
            <person name="Lucas S."/>
            <person name="Han J."/>
            <person name="Lapidus A."/>
            <person name="Cheng J.-F."/>
            <person name="Goodwin L."/>
            <person name="Pitluck S."/>
            <person name="Peters L."/>
            <person name="Mikhailova N."/>
            <person name="Lu M."/>
            <person name="Han C."/>
            <person name="Tapia R."/>
            <person name="Land M."/>
            <person name="Hauser L."/>
            <person name="Kyrpides N."/>
            <person name="Ivanova N."/>
            <person name="Pagani I."/>
            <person name="Stams A."/>
            <person name="Plugge C."/>
            <person name="Muyzer G."/>
            <person name="Kuever J."/>
            <person name="Parshina S."/>
            <person name="Ivanova A."/>
            <person name="Nazina T."/>
            <person name="Woyke T."/>
        </authorList>
    </citation>
    <scope>NUCLEOTIDE SEQUENCE [LARGE SCALE GENOMIC DNA]</scope>
    <source>
        <strain evidence="9">DSM 14880 / VKM B-2319 / CO-1-SRB</strain>
    </source>
</reference>
<sequence>MAKLKITLVRSLIGKPETQRKVVRALGLGKTNSVVEHNDTPQIRGMINKVSHLVKVEEA</sequence>
<dbReference type="KEGG" id="dca:Desca_0230"/>
<dbReference type="InterPro" id="IPR016082">
    <property type="entry name" value="Ribosomal_uL30_ferredoxin-like"/>
</dbReference>
<dbReference type="EMBL" id="CP002736">
    <property type="protein sequence ID" value="AEF93134.1"/>
    <property type="molecule type" value="Genomic_DNA"/>
</dbReference>
<evidence type="ECO:0000256" key="4">
    <source>
        <dbReference type="ARBA" id="ARBA00023274"/>
    </source>
</evidence>
<feature type="domain" description="Large ribosomal subunit protein uL30-like ferredoxin-like fold" evidence="7">
    <location>
        <begin position="4"/>
        <end position="54"/>
    </location>
</feature>
<dbReference type="PIRSF" id="PIRSF002211">
    <property type="entry name" value="Ribosomal_L30_bac-type"/>
    <property type="match status" value="1"/>
</dbReference>
<proteinExistence type="inferred from homology"/>
<evidence type="ECO:0000256" key="1">
    <source>
        <dbReference type="ARBA" id="ARBA00007594"/>
    </source>
</evidence>
<accession>F6B5R1</accession>
<dbReference type="eggNOG" id="COG1841">
    <property type="taxonomic scope" value="Bacteria"/>
</dbReference>
<gene>
    <name evidence="5" type="primary">rpmD</name>
    <name evidence="8" type="ordered locus">Desca_0230</name>
</gene>
<keyword evidence="4 5" id="KW-0687">Ribonucleoprotein</keyword>
<dbReference type="AlphaFoldDB" id="F6B5R1"/>
<dbReference type="InterPro" id="IPR036919">
    <property type="entry name" value="Ribo_uL30_ferredoxin-like_sf"/>
</dbReference>
<evidence type="ECO:0000313" key="9">
    <source>
        <dbReference type="Proteomes" id="UP000009226"/>
    </source>
</evidence>
<protein>
    <recommendedName>
        <fullName evidence="5">Large ribosomal subunit protein uL30</fullName>
    </recommendedName>
</protein>
<dbReference type="Pfam" id="PF00327">
    <property type="entry name" value="Ribosomal_L30"/>
    <property type="match status" value="1"/>
</dbReference>
<evidence type="ECO:0000256" key="5">
    <source>
        <dbReference type="HAMAP-Rule" id="MF_01371"/>
    </source>
</evidence>
<name>F6B5R1_DESCC</name>
<dbReference type="PROSITE" id="PS00634">
    <property type="entry name" value="RIBOSOMAL_L30"/>
    <property type="match status" value="1"/>
</dbReference>
<comment type="similarity">
    <text evidence="1 5 6">Belongs to the universal ribosomal protein uL30 family.</text>
</comment>
<evidence type="ECO:0000259" key="7">
    <source>
        <dbReference type="Pfam" id="PF00327"/>
    </source>
</evidence>
<evidence type="ECO:0000256" key="3">
    <source>
        <dbReference type="ARBA" id="ARBA00022980"/>
    </source>
</evidence>
<dbReference type="NCBIfam" id="TIGR01308">
    <property type="entry name" value="rpmD_bact"/>
    <property type="match status" value="1"/>
</dbReference>
<dbReference type="PANTHER" id="PTHR15892:SF2">
    <property type="entry name" value="LARGE RIBOSOMAL SUBUNIT PROTEIN UL30M"/>
    <property type="match status" value="1"/>
</dbReference>
<keyword evidence="9" id="KW-1185">Reference proteome</keyword>
<dbReference type="GO" id="GO:0022625">
    <property type="term" value="C:cytosolic large ribosomal subunit"/>
    <property type="evidence" value="ECO:0007669"/>
    <property type="project" value="TreeGrafter"/>
</dbReference>
<dbReference type="Proteomes" id="UP000009226">
    <property type="component" value="Chromosome"/>
</dbReference>
<organism evidence="8 9">
    <name type="scientific">Desulfotomaculum nigrificans (strain DSM 14880 / VKM B-2319 / CO-1-SRB)</name>
    <name type="common">Desulfotomaculum carboxydivorans</name>
    <dbReference type="NCBI Taxonomy" id="868595"/>
    <lineage>
        <taxon>Bacteria</taxon>
        <taxon>Bacillati</taxon>
        <taxon>Bacillota</taxon>
        <taxon>Clostridia</taxon>
        <taxon>Eubacteriales</taxon>
        <taxon>Desulfotomaculaceae</taxon>
        <taxon>Desulfotomaculum</taxon>
    </lineage>
</organism>
<dbReference type="FunFam" id="3.30.1390.20:FF:000001">
    <property type="entry name" value="50S ribosomal protein L30"/>
    <property type="match status" value="1"/>
</dbReference>
<dbReference type="HAMAP" id="MF_01371_B">
    <property type="entry name" value="Ribosomal_uL30_B"/>
    <property type="match status" value="1"/>
</dbReference>
<dbReference type="InterPro" id="IPR005996">
    <property type="entry name" value="Ribosomal_uL30_bac-type"/>
</dbReference>
<dbReference type="Gene3D" id="3.30.1390.20">
    <property type="entry name" value="Ribosomal protein L30, ferredoxin-like fold domain"/>
    <property type="match status" value="1"/>
</dbReference>